<feature type="region of interest" description="Disordered" evidence="1">
    <location>
        <begin position="39"/>
        <end position="72"/>
    </location>
</feature>
<evidence type="ECO:0000313" key="4">
    <source>
        <dbReference type="Proteomes" id="UP000299211"/>
    </source>
</evidence>
<comment type="caution">
    <text evidence="2">The sequence shown here is derived from an EMBL/GenBank/DDBJ whole genome shotgun (WGS) entry which is preliminary data.</text>
</comment>
<name>A0A4D4LU29_STRAX</name>
<reference evidence="3 4" key="1">
    <citation type="submission" date="2019-04" db="EMBL/GenBank/DDBJ databases">
        <title>Draft genome sequences of Streptomyces avermitilis ATCC 31267.</title>
        <authorList>
            <person name="Komaki H."/>
            <person name="Tamura T."/>
            <person name="Hosoyama A."/>
        </authorList>
    </citation>
    <scope>NUCLEOTIDE SEQUENCE [LARGE SCALE GENOMIC DNA]</scope>
    <source>
        <strain evidence="3 4">ATCC 31267</strain>
    </source>
</reference>
<evidence type="ECO:0000313" key="2">
    <source>
        <dbReference type="EMBL" id="GDY64525.1"/>
    </source>
</evidence>
<organism evidence="2 5">
    <name type="scientific">Streptomyces avermitilis</name>
    <dbReference type="NCBI Taxonomy" id="33903"/>
    <lineage>
        <taxon>Bacteria</taxon>
        <taxon>Bacillati</taxon>
        <taxon>Actinomycetota</taxon>
        <taxon>Actinomycetes</taxon>
        <taxon>Kitasatosporales</taxon>
        <taxon>Streptomycetaceae</taxon>
        <taxon>Streptomyces</taxon>
    </lineage>
</organism>
<gene>
    <name evidence="2" type="ORF">SAV14893_039180</name>
    <name evidence="3" type="ORF">SAV31267_047870</name>
</gene>
<reference evidence="2 5" key="2">
    <citation type="submission" date="2019-04" db="EMBL/GenBank/DDBJ databases">
        <title>Draft genome sequences of Streptomyces avermitilis NBRC 14893.</title>
        <authorList>
            <person name="Komaki H."/>
            <person name="Tamura T."/>
            <person name="Hosoyama A."/>
        </authorList>
    </citation>
    <scope>NUCLEOTIDE SEQUENCE [LARGE SCALE GENOMIC DNA]</scope>
    <source>
        <strain evidence="2 5">NBRC 14893</strain>
    </source>
</reference>
<dbReference type="EMBL" id="BJHY01000001">
    <property type="protein sequence ID" value="GDY75302.1"/>
    <property type="molecule type" value="Genomic_DNA"/>
</dbReference>
<dbReference type="Proteomes" id="UP000299211">
    <property type="component" value="Unassembled WGS sequence"/>
</dbReference>
<evidence type="ECO:0000256" key="1">
    <source>
        <dbReference type="SAM" id="MobiDB-lite"/>
    </source>
</evidence>
<dbReference type="Proteomes" id="UP000302139">
    <property type="component" value="Unassembled WGS sequence"/>
</dbReference>
<proteinExistence type="predicted"/>
<evidence type="ECO:0000313" key="5">
    <source>
        <dbReference type="Proteomes" id="UP000302139"/>
    </source>
</evidence>
<dbReference type="AlphaFoldDB" id="A0A4D4LU29"/>
<protein>
    <submittedName>
        <fullName evidence="2">Uncharacterized protein</fullName>
    </submittedName>
</protein>
<sequence length="100" mass="11205">MIHAAGTPRRATPSGIALSAFLSQEAAVRGAHECHVMSLRASAKPLTPPRSWETRPRPKSPKDGDKKGMTTDEWIKMHLRRAPERDEEWVRRALVLQGRA</sequence>
<accession>A0A4D4LU29</accession>
<dbReference type="EMBL" id="BJHX01000001">
    <property type="protein sequence ID" value="GDY64525.1"/>
    <property type="molecule type" value="Genomic_DNA"/>
</dbReference>
<evidence type="ECO:0000313" key="3">
    <source>
        <dbReference type="EMBL" id="GDY75302.1"/>
    </source>
</evidence>
<feature type="compositionally biased region" description="Basic and acidic residues" evidence="1">
    <location>
        <begin position="52"/>
        <end position="72"/>
    </location>
</feature>